<sequence length="137" mass="14667">MPHHHRRVLPRLPSSPLALRPPTLLPCSAGAGAAVCEPAPGRPLPLHLRLVRPVWPASCVSLPIRLGLRRVFPVGFAIAAAAPLARTRCGLWRRQPQPFTTPLDAPSSASFGILPTPAMFDLTTPTLTPYPAALNPM</sequence>
<dbReference type="GeneID" id="100382845"/>
<protein>
    <submittedName>
        <fullName evidence="1">Uncharacterized protein</fullName>
    </submittedName>
</protein>
<proteinExistence type="evidence at transcript level"/>
<organism evidence="1">
    <name type="scientific">Zea mays</name>
    <name type="common">Maize</name>
    <dbReference type="NCBI Taxonomy" id="4577"/>
    <lineage>
        <taxon>Eukaryota</taxon>
        <taxon>Viridiplantae</taxon>
        <taxon>Streptophyta</taxon>
        <taxon>Embryophyta</taxon>
        <taxon>Tracheophyta</taxon>
        <taxon>Spermatophyta</taxon>
        <taxon>Magnoliopsida</taxon>
        <taxon>Liliopsida</taxon>
        <taxon>Poales</taxon>
        <taxon>Poaceae</taxon>
        <taxon>PACMAD clade</taxon>
        <taxon>Panicoideae</taxon>
        <taxon>Andropogonodae</taxon>
        <taxon>Andropogoneae</taxon>
        <taxon>Tripsacinae</taxon>
        <taxon>Zea</taxon>
    </lineage>
</organism>
<accession>C0PB63</accession>
<evidence type="ECO:0000313" key="1">
    <source>
        <dbReference type="EMBL" id="ACN31408.1"/>
    </source>
</evidence>
<reference evidence="1" key="1">
    <citation type="journal article" date="2009" name="PLoS Genet.">
        <title>Sequencing, mapping, and analysis of 27,455 maize full-length cDNAs.</title>
        <authorList>
            <person name="Soderlund C."/>
            <person name="Descour A."/>
            <person name="Kudrna D."/>
            <person name="Bomhoff M."/>
            <person name="Boyd L."/>
            <person name="Currie J."/>
            <person name="Angelova A."/>
            <person name="Collura K."/>
            <person name="Wissotski M."/>
            <person name="Ashley E."/>
            <person name="Morrow D."/>
            <person name="Fernandes J."/>
            <person name="Walbot V."/>
            <person name="Yu Y."/>
        </authorList>
    </citation>
    <scope>NUCLEOTIDE SEQUENCE</scope>
    <source>
        <strain evidence="1">B73</strain>
    </source>
</reference>
<dbReference type="AlphaFoldDB" id="C0PB63"/>
<dbReference type="EMBL" id="BT065532">
    <property type="protein sequence ID" value="ACN31408.1"/>
    <property type="molecule type" value="mRNA"/>
</dbReference>
<dbReference type="KEGG" id="zma:100382845"/>
<name>C0PB63_MAIZE</name>
<dbReference type="RefSeq" id="NP_001169013.1">
    <property type="nucleotide sequence ID" value="NM_001175542.1"/>
</dbReference>